<keyword evidence="1" id="KW-1133">Transmembrane helix</keyword>
<dbReference type="AlphaFoldDB" id="A0A832SX85"/>
<name>A0A832SX85_9CREN</name>
<reference evidence="2" key="1">
    <citation type="journal article" date="2020" name="bioRxiv">
        <title>A rank-normalized archaeal taxonomy based on genome phylogeny resolves widespread incomplete and uneven classifications.</title>
        <authorList>
            <person name="Rinke C."/>
            <person name="Chuvochina M."/>
            <person name="Mussig A.J."/>
            <person name="Chaumeil P.-A."/>
            <person name="Waite D.W."/>
            <person name="Whitman W.B."/>
            <person name="Parks D.H."/>
            <person name="Hugenholtz P."/>
        </authorList>
    </citation>
    <scope>NUCLEOTIDE SEQUENCE</scope>
    <source>
        <strain evidence="2">UBA8839</strain>
    </source>
</reference>
<keyword evidence="1" id="KW-0472">Membrane</keyword>
<organism evidence="2 3">
    <name type="scientific">Pyrobaculum aerophilum</name>
    <dbReference type="NCBI Taxonomy" id="13773"/>
    <lineage>
        <taxon>Archaea</taxon>
        <taxon>Thermoproteota</taxon>
        <taxon>Thermoprotei</taxon>
        <taxon>Thermoproteales</taxon>
        <taxon>Thermoproteaceae</taxon>
        <taxon>Pyrobaculum</taxon>
    </lineage>
</organism>
<dbReference type="RefSeq" id="WP_011009026.1">
    <property type="nucleotide sequence ID" value="NZ_DUJP01000028.1"/>
</dbReference>
<evidence type="ECO:0000256" key="1">
    <source>
        <dbReference type="SAM" id="Phobius"/>
    </source>
</evidence>
<dbReference type="Proteomes" id="UP000651120">
    <property type="component" value="Unassembled WGS sequence"/>
</dbReference>
<protein>
    <submittedName>
        <fullName evidence="2">Uncharacterized protein</fullName>
    </submittedName>
</protein>
<dbReference type="EMBL" id="DUJP01000028">
    <property type="protein sequence ID" value="HII47401.1"/>
    <property type="molecule type" value="Genomic_DNA"/>
</dbReference>
<proteinExistence type="predicted"/>
<keyword evidence="1" id="KW-0812">Transmembrane</keyword>
<dbReference type="OMA" id="RGEYTYG"/>
<accession>A0A832SX85</accession>
<dbReference type="GeneID" id="1463722"/>
<comment type="caution">
    <text evidence="2">The sequence shown here is derived from an EMBL/GenBank/DDBJ whole genome shotgun (WGS) entry which is preliminary data.</text>
</comment>
<evidence type="ECO:0000313" key="3">
    <source>
        <dbReference type="Proteomes" id="UP000651120"/>
    </source>
</evidence>
<feature type="transmembrane region" description="Helical" evidence="1">
    <location>
        <begin position="775"/>
        <end position="800"/>
    </location>
</feature>
<evidence type="ECO:0000313" key="2">
    <source>
        <dbReference type="EMBL" id="HII47401.1"/>
    </source>
</evidence>
<gene>
    <name evidence="2" type="ORF">HA333_08180</name>
</gene>
<sequence>MPHTSKVIILFTAFILLAFKNIHGVSVEPGYVNAYTYTNLTIRGAVNVTAVEGAYVDFVIQTANGIVMGVKPLRPSGNITLKVDNKTLFLPVVNRCRIDINAANMTSRIEAEAAGNCSGVALYVNGTRQPGLKISYVPQYSGVYRIVATNGVFYQKTNVIVLPNITLKGNTFGEVLQILFTPPLKYGVLNVGGMSLAVRDMAVIDTWSLGAGNFTMALYVGGVVATYNLTINRATPKIEFFYKSEYVYGEPLNISVKVLVGRREYRASLQLALNGSVLQALAPFSLNIPLLPSGSYRLVVRAAGDRNITSAEAAVLFRVLPAPVQLDVKINGSSLNPLVVEYGKVLWVAASAKSLVAPVGELSVYIDGARGGWLIDTLKIGPGAHNITVVFNPANRNFKNAAVSTVVYVIPATPDIKVNKTFSITYGEELVVPISVTLFNRPINATLKVEISGRHRVYNFTLTVVNGRGVLKIKDLPAGTYLATATLLATPGLLSTSAAFNIFVSSASVLIEIQAPKRGVYGEFVPINVSVLPRVPGRLSVLINGTVIYAGNTTSYQGLWPPPSGGVFQITAQFKSLDPNFSDAESVTFVFIDRAKCSIKFKLRGDYSNNNTIFVLRRYMLQYDTNLPVVIYVNGSRAGETIVFNSTGVYNITVYFPGDASYYPCGASQMFTVGKNPVTVLIQSTRRIALIDAGVPVTISLTSPVGMEEGVVKIYKINKTYNTTEVDEININKNMTLLLKFKNTGVYEIYALYEGNRYLLPNKSNTIIVTVESSYFGIPLFLLAIYSIAIGGGLAVAFLAKKILKWGI</sequence>